<evidence type="ECO:0000313" key="3">
    <source>
        <dbReference type="Proteomes" id="UP000601435"/>
    </source>
</evidence>
<dbReference type="OrthoDB" id="411019at2759"/>
<accession>A0A812XFZ0</accession>
<dbReference type="Gene3D" id="3.90.228.10">
    <property type="match status" value="1"/>
</dbReference>
<dbReference type="Proteomes" id="UP000601435">
    <property type="component" value="Unassembled WGS sequence"/>
</dbReference>
<gene>
    <name evidence="2" type="primary">Parp14</name>
    <name evidence="2" type="ORF">SNEC2469_LOCUS20833</name>
</gene>
<proteinExistence type="predicted"/>
<feature type="domain" description="PARP catalytic" evidence="1">
    <location>
        <begin position="383"/>
        <end position="484"/>
    </location>
</feature>
<dbReference type="GO" id="GO:0003950">
    <property type="term" value="F:NAD+ poly-ADP-ribosyltransferase activity"/>
    <property type="evidence" value="ECO:0007669"/>
    <property type="project" value="InterPro"/>
</dbReference>
<protein>
    <submittedName>
        <fullName evidence="2">Parp14 protein</fullName>
    </submittedName>
</protein>
<reference evidence="2" key="1">
    <citation type="submission" date="2021-02" db="EMBL/GenBank/DDBJ databases">
        <authorList>
            <person name="Dougan E. K."/>
            <person name="Rhodes N."/>
            <person name="Thang M."/>
            <person name="Chan C."/>
        </authorList>
    </citation>
    <scope>NUCLEOTIDE SEQUENCE</scope>
</reference>
<dbReference type="SUPFAM" id="SSF56399">
    <property type="entry name" value="ADP-ribosylation"/>
    <property type="match status" value="1"/>
</dbReference>
<dbReference type="Pfam" id="PF00644">
    <property type="entry name" value="PARP"/>
    <property type="match status" value="1"/>
</dbReference>
<dbReference type="Gene3D" id="6.20.320.10">
    <property type="match status" value="1"/>
</dbReference>
<sequence>MQCIIMLVQVLQQELRAALEVRDRERLSAGLEMLRYAKVAQLPEEEPAIRTLVAIELEAAIAARKELELKQAILSAQQYEQTGSRLYKDAEDALQTVLEEKRVEQIGRQLADAAARGDLEMLHSLLQAGKTRPGGSLLTERPEFSEAEVALKKGVRQSLQRASATCSRKAVRKACAEAERYGYSDLPEYMRLVDLQRQLCLQNLQDAMARRDQEALRSTLQEMIEQDVDVNAWAGQEPKFQEAIKVYKELLGLPPYFENEQVLSKISKSSVKKELLQNTLCEVFQELLDATYRRVRTKDRRGDVPSRLIVKEAVVVKNLPNFVEYVRRREEIRKECQERPHPATLLNQLESRSVCKTFAALPSGKPFHQVWRESHDLPNDPVDAGINEFYLFHGTKPSSALAIAEGDFRLDLAGSNAGTLYGRGLYFSESTGKSDEYATEDSRGLCCMLVCRVTLGRLLYTDEEYPNTNDLVRRCTRGENHSVLGDREKIRNTFREMIVYDTHQAYPEFVVWYSREM</sequence>
<dbReference type="AlphaFoldDB" id="A0A812XFZ0"/>
<dbReference type="EMBL" id="CAJNJA010036597">
    <property type="protein sequence ID" value="CAE7722454.1"/>
    <property type="molecule type" value="Genomic_DNA"/>
</dbReference>
<name>A0A812XFZ0_9DINO</name>
<keyword evidence="3" id="KW-1185">Reference proteome</keyword>
<dbReference type="PANTHER" id="PTHR45740:SF2">
    <property type="entry name" value="POLY [ADP-RIBOSE] POLYMERASE"/>
    <property type="match status" value="1"/>
</dbReference>
<dbReference type="PANTHER" id="PTHR45740">
    <property type="entry name" value="POLY [ADP-RIBOSE] POLYMERASE"/>
    <property type="match status" value="1"/>
</dbReference>
<dbReference type="InterPro" id="IPR012317">
    <property type="entry name" value="Poly(ADP-ribose)pol_cat_dom"/>
</dbReference>
<dbReference type="GO" id="GO:1990404">
    <property type="term" value="F:NAD+-protein mono-ADP-ribosyltransferase activity"/>
    <property type="evidence" value="ECO:0007669"/>
    <property type="project" value="TreeGrafter"/>
</dbReference>
<evidence type="ECO:0000313" key="2">
    <source>
        <dbReference type="EMBL" id="CAE7722454.1"/>
    </source>
</evidence>
<organism evidence="2 3">
    <name type="scientific">Symbiodinium necroappetens</name>
    <dbReference type="NCBI Taxonomy" id="1628268"/>
    <lineage>
        <taxon>Eukaryota</taxon>
        <taxon>Sar</taxon>
        <taxon>Alveolata</taxon>
        <taxon>Dinophyceae</taxon>
        <taxon>Suessiales</taxon>
        <taxon>Symbiodiniaceae</taxon>
        <taxon>Symbiodinium</taxon>
    </lineage>
</organism>
<evidence type="ECO:0000259" key="1">
    <source>
        <dbReference type="Pfam" id="PF00644"/>
    </source>
</evidence>
<comment type="caution">
    <text evidence="2">The sequence shown here is derived from an EMBL/GenBank/DDBJ whole genome shotgun (WGS) entry which is preliminary data.</text>
</comment>
<dbReference type="GO" id="GO:0005634">
    <property type="term" value="C:nucleus"/>
    <property type="evidence" value="ECO:0007669"/>
    <property type="project" value="TreeGrafter"/>
</dbReference>
<dbReference type="InterPro" id="IPR051712">
    <property type="entry name" value="ARTD-AVP"/>
</dbReference>